<dbReference type="InterPro" id="IPR023213">
    <property type="entry name" value="CAT-like_dom_sf"/>
</dbReference>
<evidence type="ECO:0000256" key="1">
    <source>
        <dbReference type="ARBA" id="ARBA00001957"/>
    </source>
</evidence>
<evidence type="ECO:0000313" key="5">
    <source>
        <dbReference type="EMBL" id="MDT0262308.1"/>
    </source>
</evidence>
<dbReference type="RefSeq" id="WP_311423459.1">
    <property type="nucleotide sequence ID" value="NZ_JAVREH010000016.1"/>
</dbReference>
<dbReference type="InterPro" id="IPR036736">
    <property type="entry name" value="ACP-like_sf"/>
</dbReference>
<dbReference type="Gene3D" id="3.40.50.1820">
    <property type="entry name" value="alpha/beta hydrolase"/>
    <property type="match status" value="1"/>
</dbReference>
<dbReference type="PROSITE" id="PS00012">
    <property type="entry name" value="PHOSPHOPANTETHEINE"/>
    <property type="match status" value="1"/>
</dbReference>
<dbReference type="SUPFAM" id="SSF52777">
    <property type="entry name" value="CoA-dependent acyltransferases"/>
    <property type="match status" value="2"/>
</dbReference>
<dbReference type="Pfam" id="PF00975">
    <property type="entry name" value="Thioesterase"/>
    <property type="match status" value="1"/>
</dbReference>
<dbReference type="InterPro" id="IPR010071">
    <property type="entry name" value="AA_adenyl_dom"/>
</dbReference>
<evidence type="ECO:0000256" key="3">
    <source>
        <dbReference type="ARBA" id="ARBA00022553"/>
    </source>
</evidence>
<dbReference type="InterPro" id="IPR042099">
    <property type="entry name" value="ANL_N_sf"/>
</dbReference>
<evidence type="ECO:0000313" key="6">
    <source>
        <dbReference type="Proteomes" id="UP001183176"/>
    </source>
</evidence>
<dbReference type="InterPro" id="IPR000873">
    <property type="entry name" value="AMP-dep_synth/lig_dom"/>
</dbReference>
<accession>A0ABU2JBE3</accession>
<dbReference type="InterPro" id="IPR045851">
    <property type="entry name" value="AMP-bd_C_sf"/>
</dbReference>
<dbReference type="PANTHER" id="PTHR45527:SF1">
    <property type="entry name" value="FATTY ACID SYNTHASE"/>
    <property type="match status" value="1"/>
</dbReference>
<dbReference type="Gene3D" id="3.30.300.30">
    <property type="match status" value="1"/>
</dbReference>
<dbReference type="PANTHER" id="PTHR45527">
    <property type="entry name" value="NONRIBOSOMAL PEPTIDE SYNTHETASE"/>
    <property type="match status" value="1"/>
</dbReference>
<dbReference type="InterPro" id="IPR029058">
    <property type="entry name" value="AB_hydrolase_fold"/>
</dbReference>
<reference evidence="6" key="1">
    <citation type="submission" date="2023-07" db="EMBL/GenBank/DDBJ databases">
        <title>30 novel species of actinomycetes from the DSMZ collection.</title>
        <authorList>
            <person name="Nouioui I."/>
        </authorList>
    </citation>
    <scope>NUCLEOTIDE SEQUENCE [LARGE SCALE GENOMIC DNA]</scope>
    <source>
        <strain evidence="6">DSM 44399</strain>
    </source>
</reference>
<gene>
    <name evidence="5" type="ORF">RM423_13000</name>
</gene>
<comment type="caution">
    <text evidence="5">The sequence shown here is derived from an EMBL/GenBank/DDBJ whole genome shotgun (WGS) entry which is preliminary data.</text>
</comment>
<proteinExistence type="predicted"/>
<dbReference type="Gene3D" id="3.40.50.12780">
    <property type="entry name" value="N-terminal domain of ligase-like"/>
    <property type="match status" value="1"/>
</dbReference>
<sequence>MTGSSARVETAAEATSASIDVYVTSEQQRLLWSESGGGCAELSFALPARFDSGAVRAAWDAVVARHEILRTRLEVHSEFDLPVQVVSPAGSAASGQLSGPEAAGDADRWTLVLPALVTDTAGLLVIAHELSEELTGHTLSADPVQYSEYADWQQTLAGSPEQLAAAAEQVRTTEQPITPFALQAGVVETASRRIAVTRKLSGTTLRGLRDIAEAVGGDLEAVLLAGWQALVARSSASESVVTDVLVPARGDDLDQAVGPYAKWARLIGEPTAEKSIATTARAVAEALGELRDAGDFLPAGAGDDALTSGTGFAFTPVPPAAPESRLLVIDAYTDTRRHPVALSCLAFSDRVGVRLTATEEVLPAGYLDDLANQYLTLLAGVAGAPETPIGRCVLADPLTAVPPLPSASPSRHPQPAPEHLTDTLTHRVHRIAHQHPDRIAVAGPEGSLDYADLDRLAAALAGRLRQRGIGTGDRVGLWAVADQSSVIAMLGVLRSGAAFVPVDPALPYARAALILAAAGCQVLLTGAADTPCPTGVELMSATGPATVDRREPVPPPDPEVATAPAYVLFTSGSAGVPKGVVVTRSALENYLRAAAETYLSDGGGTAVPTSLAFDLTVTSLLLPLGAGQRVVIDPALRELDSLAARLRREQDLTLLKLTPSHLAALTQLLGSTGLAGRARALVIGGEALDASTLAAWRSTAGGTRLINEYGPTEATVGCATYEIGPSDPGAGPVPIGTAFAGADLHVLDTAGDPVPPGVVGELFIGGPGLATGYLDDPRTTAERFLPHSWSAVAGERLYRSGDLVCRRPDGTLLFLGRADDQVKIRGFRVELGEVRATLVAHPMVREAAVVLDTEAAGPPRLIAYLTPTAAGDANPQAWADIQEHLGTVLPRAMIPDTARWVAELPLTVNSKLDVAALREVGRSASAGSPSRPLTWDEARVARHLGELVRAEINDPSACFFAVGGHSMLAIQLIARLNEEFGTQLVLGDLLRDAGDGTAADSVERLAALAVQRRSQDAGSSPLVALRAGAGPVPLFCAHSAGGEVAEFGSLAARLVSGRPVWGLQDPVPRAGHWRIDAAGQRFGATVIARTGGGPADIAGWSMGGLIALETAREVQRAGGRLRQLILIECYPPQVLDQFHAAHPAGARVLSPLAELDQQAQSWPAADRADLARRREWYEVHQEAAGVHRPSHFDGHTLVVFAADQPADLRAAARAEWSRLLPNARFHTVAGDHFSVLADPGELVHLIDDDETPGAQA</sequence>
<dbReference type="Proteomes" id="UP001183176">
    <property type="component" value="Unassembled WGS sequence"/>
</dbReference>
<dbReference type="SUPFAM" id="SSF56801">
    <property type="entry name" value="Acetyl-CoA synthetase-like"/>
    <property type="match status" value="1"/>
</dbReference>
<dbReference type="Gene3D" id="3.30.559.30">
    <property type="entry name" value="Nonribosomal peptide synthetase, condensation domain"/>
    <property type="match status" value="1"/>
</dbReference>
<dbReference type="Pfam" id="PF00501">
    <property type="entry name" value="AMP-binding"/>
    <property type="match status" value="1"/>
</dbReference>
<dbReference type="Gene3D" id="1.10.1200.10">
    <property type="entry name" value="ACP-like"/>
    <property type="match status" value="1"/>
</dbReference>
<dbReference type="CDD" id="cd05930">
    <property type="entry name" value="A_NRPS"/>
    <property type="match status" value="1"/>
</dbReference>
<dbReference type="SUPFAM" id="SSF53474">
    <property type="entry name" value="alpha/beta-Hydrolases"/>
    <property type="match status" value="1"/>
</dbReference>
<dbReference type="PROSITE" id="PS50075">
    <property type="entry name" value="CARRIER"/>
    <property type="match status" value="1"/>
</dbReference>
<feature type="domain" description="Carrier" evidence="4">
    <location>
        <begin position="930"/>
        <end position="1009"/>
    </location>
</feature>
<dbReference type="NCBIfam" id="TIGR01733">
    <property type="entry name" value="AA-adenyl-dom"/>
    <property type="match status" value="1"/>
</dbReference>
<keyword evidence="3" id="KW-0597">Phosphoprotein</keyword>
<keyword evidence="6" id="KW-1185">Reference proteome</keyword>
<evidence type="ECO:0000259" key="4">
    <source>
        <dbReference type="PROSITE" id="PS50075"/>
    </source>
</evidence>
<dbReference type="InterPro" id="IPR001031">
    <property type="entry name" value="Thioesterase"/>
</dbReference>
<dbReference type="Gene3D" id="3.30.559.10">
    <property type="entry name" value="Chloramphenicol acetyltransferase-like domain"/>
    <property type="match status" value="2"/>
</dbReference>
<keyword evidence="2" id="KW-0596">Phosphopantetheine</keyword>
<comment type="cofactor">
    <cofactor evidence="1">
        <name>pantetheine 4'-phosphate</name>
        <dbReference type="ChEBI" id="CHEBI:47942"/>
    </cofactor>
</comment>
<dbReference type="Pfam" id="PF13193">
    <property type="entry name" value="AMP-binding_C"/>
    <property type="match status" value="1"/>
</dbReference>
<dbReference type="Pfam" id="PF00550">
    <property type="entry name" value="PP-binding"/>
    <property type="match status" value="1"/>
</dbReference>
<organism evidence="5 6">
    <name type="scientific">Jatrophihabitans lederbergiae</name>
    <dbReference type="NCBI Taxonomy" id="3075547"/>
    <lineage>
        <taxon>Bacteria</taxon>
        <taxon>Bacillati</taxon>
        <taxon>Actinomycetota</taxon>
        <taxon>Actinomycetes</taxon>
        <taxon>Jatrophihabitantales</taxon>
        <taxon>Jatrophihabitantaceae</taxon>
        <taxon>Jatrophihabitans</taxon>
    </lineage>
</organism>
<dbReference type="InterPro" id="IPR009081">
    <property type="entry name" value="PP-bd_ACP"/>
</dbReference>
<evidence type="ECO:0000256" key="2">
    <source>
        <dbReference type="ARBA" id="ARBA00022450"/>
    </source>
</evidence>
<name>A0ABU2JBE3_9ACTN</name>
<dbReference type="SUPFAM" id="SSF47336">
    <property type="entry name" value="ACP-like"/>
    <property type="match status" value="1"/>
</dbReference>
<dbReference type="InterPro" id="IPR025110">
    <property type="entry name" value="AMP-bd_C"/>
</dbReference>
<protein>
    <submittedName>
        <fullName evidence="5">Amino acid adenylation domain-containing protein</fullName>
    </submittedName>
</protein>
<dbReference type="EMBL" id="JAVREH010000016">
    <property type="protein sequence ID" value="MDT0262308.1"/>
    <property type="molecule type" value="Genomic_DNA"/>
</dbReference>
<dbReference type="InterPro" id="IPR006162">
    <property type="entry name" value="Ppantetheine_attach_site"/>
</dbReference>